<proteinExistence type="predicted"/>
<evidence type="ECO:0000256" key="2">
    <source>
        <dbReference type="ARBA" id="ARBA00022840"/>
    </source>
</evidence>
<dbReference type="GO" id="GO:0006012">
    <property type="term" value="P:galactose metabolic process"/>
    <property type="evidence" value="ECO:0007669"/>
    <property type="project" value="TreeGrafter"/>
</dbReference>
<feature type="non-terminal residue" evidence="4">
    <location>
        <position position="1"/>
    </location>
</feature>
<gene>
    <name evidence="4" type="ORF">CLV62_1041</name>
</gene>
<dbReference type="Gene3D" id="3.30.70.890">
    <property type="entry name" value="GHMP kinase, C-terminal domain"/>
    <property type="match status" value="1"/>
</dbReference>
<protein>
    <submittedName>
        <fullName evidence="4">GHMP kinase-like protein</fullName>
    </submittedName>
</protein>
<keyword evidence="4" id="KW-0418">Kinase</keyword>
<comment type="caution">
    <text evidence="4">The sequence shown here is derived from an EMBL/GenBank/DDBJ whole genome shotgun (WGS) entry which is preliminary data.</text>
</comment>
<evidence type="ECO:0000256" key="1">
    <source>
        <dbReference type="ARBA" id="ARBA00022741"/>
    </source>
</evidence>
<dbReference type="GO" id="GO:0005524">
    <property type="term" value="F:ATP binding"/>
    <property type="evidence" value="ECO:0007669"/>
    <property type="project" value="UniProtKB-KW"/>
</dbReference>
<dbReference type="PANTHER" id="PTHR10457:SF7">
    <property type="entry name" value="GALACTOKINASE-RELATED"/>
    <property type="match status" value="1"/>
</dbReference>
<keyword evidence="5" id="KW-1185">Reference proteome</keyword>
<dbReference type="InterPro" id="IPR036554">
    <property type="entry name" value="GHMP_kinase_C_sf"/>
</dbReference>
<evidence type="ECO:0000259" key="3">
    <source>
        <dbReference type="Pfam" id="PF08544"/>
    </source>
</evidence>
<dbReference type="Pfam" id="PF08544">
    <property type="entry name" value="GHMP_kinases_C"/>
    <property type="match status" value="1"/>
</dbReference>
<keyword evidence="4" id="KW-0808">Transferase</keyword>
<organism evidence="4 5">
    <name type="scientific">Dysgonomonas alginatilytica</name>
    <dbReference type="NCBI Taxonomy" id="1605892"/>
    <lineage>
        <taxon>Bacteria</taxon>
        <taxon>Pseudomonadati</taxon>
        <taxon>Bacteroidota</taxon>
        <taxon>Bacteroidia</taxon>
        <taxon>Bacteroidales</taxon>
        <taxon>Dysgonomonadaceae</taxon>
        <taxon>Dysgonomonas</taxon>
    </lineage>
</organism>
<name>A0A2V3PT74_9BACT</name>
<keyword evidence="1" id="KW-0547">Nucleotide-binding</keyword>
<dbReference type="AlphaFoldDB" id="A0A2V3PT74"/>
<dbReference type="InterPro" id="IPR013750">
    <property type="entry name" value="GHMP_kinase_C_dom"/>
</dbReference>
<dbReference type="PANTHER" id="PTHR10457">
    <property type="entry name" value="MEVALONATE KINASE/GALACTOKINASE"/>
    <property type="match status" value="1"/>
</dbReference>
<sequence>EALKQGDYETVGKKMYETHIGLSRKYEVSCPELDFLNDVARQCGVTGSRVMGGGFGGCTINLVKDELHDGFIKRATESYEQKFKTKPKVYDVIIKDGARKLS</sequence>
<feature type="domain" description="GHMP kinase C-terminal" evidence="3">
    <location>
        <begin position="1"/>
        <end position="75"/>
    </location>
</feature>
<evidence type="ECO:0000313" key="5">
    <source>
        <dbReference type="Proteomes" id="UP000247973"/>
    </source>
</evidence>
<dbReference type="EMBL" id="QICL01000004">
    <property type="protein sequence ID" value="PXV66741.1"/>
    <property type="molecule type" value="Genomic_DNA"/>
</dbReference>
<dbReference type="GO" id="GO:0004335">
    <property type="term" value="F:galactokinase activity"/>
    <property type="evidence" value="ECO:0007669"/>
    <property type="project" value="TreeGrafter"/>
</dbReference>
<evidence type="ECO:0000313" key="4">
    <source>
        <dbReference type="EMBL" id="PXV66741.1"/>
    </source>
</evidence>
<dbReference type="GO" id="GO:0005829">
    <property type="term" value="C:cytosol"/>
    <property type="evidence" value="ECO:0007669"/>
    <property type="project" value="TreeGrafter"/>
</dbReference>
<dbReference type="SUPFAM" id="SSF55060">
    <property type="entry name" value="GHMP Kinase, C-terminal domain"/>
    <property type="match status" value="1"/>
</dbReference>
<reference evidence="4 5" key="1">
    <citation type="submission" date="2018-03" db="EMBL/GenBank/DDBJ databases">
        <title>Genomic Encyclopedia of Archaeal and Bacterial Type Strains, Phase II (KMG-II): from individual species to whole genera.</title>
        <authorList>
            <person name="Goeker M."/>
        </authorList>
    </citation>
    <scope>NUCLEOTIDE SEQUENCE [LARGE SCALE GENOMIC DNA]</scope>
    <source>
        <strain evidence="4 5">DSM 100214</strain>
    </source>
</reference>
<keyword evidence="2" id="KW-0067">ATP-binding</keyword>
<dbReference type="Proteomes" id="UP000247973">
    <property type="component" value="Unassembled WGS sequence"/>
</dbReference>
<accession>A0A2V3PT74</accession>